<accession>A0A0D0JUZ8</accession>
<evidence type="ECO:0000313" key="1">
    <source>
        <dbReference type="EMBL" id="KIP99386.1"/>
    </source>
</evidence>
<proteinExistence type="predicted"/>
<organism evidence="1 2">
    <name type="scientific">Pseudomonas fulva</name>
    <dbReference type="NCBI Taxonomy" id="47880"/>
    <lineage>
        <taxon>Bacteria</taxon>
        <taxon>Pseudomonadati</taxon>
        <taxon>Pseudomonadota</taxon>
        <taxon>Gammaproteobacteria</taxon>
        <taxon>Pseudomonadales</taxon>
        <taxon>Pseudomonadaceae</taxon>
        <taxon>Pseudomonas</taxon>
    </lineage>
</organism>
<gene>
    <name evidence="1" type="ORF">RU08_14470</name>
</gene>
<dbReference type="Proteomes" id="UP000032068">
    <property type="component" value="Unassembled WGS sequence"/>
</dbReference>
<name>A0A0D0JUZ8_9PSED</name>
<comment type="caution">
    <text evidence="1">The sequence shown here is derived from an EMBL/GenBank/DDBJ whole genome shotgun (WGS) entry which is preliminary data.</text>
</comment>
<evidence type="ECO:0000313" key="2">
    <source>
        <dbReference type="Proteomes" id="UP000032068"/>
    </source>
</evidence>
<dbReference type="EMBL" id="JXQW01000037">
    <property type="protein sequence ID" value="KIP99386.1"/>
    <property type="molecule type" value="Genomic_DNA"/>
</dbReference>
<dbReference type="AlphaFoldDB" id="A0A0D0JUZ8"/>
<protein>
    <submittedName>
        <fullName evidence="1">Uncharacterized protein</fullName>
    </submittedName>
</protein>
<sequence length="66" mass="7301">MVVILHNRGMATNRRQAGSYAFAWMPEPCRSPLAGDAMVVILHNRGMATNRRQAGSYTIAWIPDTA</sequence>
<reference evidence="1 2" key="1">
    <citation type="submission" date="2014-12" db="EMBL/GenBank/DDBJ databases">
        <title>16Stimator: statistical estimation of ribosomal gene copy numbers from draft genome assemblies.</title>
        <authorList>
            <person name="Perisin M.A."/>
            <person name="Vetter M."/>
            <person name="Gilbert J.A."/>
            <person name="Bergelson J."/>
        </authorList>
    </citation>
    <scope>NUCLEOTIDE SEQUENCE [LARGE SCALE GENOMIC DNA]</scope>
    <source>
        <strain evidence="1 2">MEJ086</strain>
    </source>
</reference>